<protein>
    <submittedName>
        <fullName evidence="1">Uncharacterized protein</fullName>
    </submittedName>
</protein>
<dbReference type="AlphaFoldDB" id="A0A5B0P2C1"/>
<dbReference type="Proteomes" id="UP000325313">
    <property type="component" value="Unassembled WGS sequence"/>
</dbReference>
<sequence>MGISTGHILKCSASASAGVIRAIIKPRLFHLGRFPRSLIPLFFDSSVHWVVRLANQHDFVVTGKDKLDIPNNLPDQIPSLASPTPSSSLLRGLLIRFSRTSADKRPV</sequence>
<accession>A0A5B0P2C1</accession>
<name>A0A5B0P2C1_PUCGR</name>
<proteinExistence type="predicted"/>
<comment type="caution">
    <text evidence="1">The sequence shown here is derived from an EMBL/GenBank/DDBJ whole genome shotgun (WGS) entry which is preliminary data.</text>
</comment>
<gene>
    <name evidence="1" type="ORF">PGTUg99_025361</name>
</gene>
<reference evidence="1 2" key="1">
    <citation type="submission" date="2019-05" db="EMBL/GenBank/DDBJ databases">
        <title>Emergence of the Ug99 lineage of the wheat stem rust pathogen through somatic hybridization.</title>
        <authorList>
            <person name="Li F."/>
            <person name="Upadhyaya N.M."/>
            <person name="Sperschneider J."/>
            <person name="Matny O."/>
            <person name="Nguyen-Phuc H."/>
            <person name="Mago R."/>
            <person name="Raley C."/>
            <person name="Miller M.E."/>
            <person name="Silverstein K.A.T."/>
            <person name="Henningsen E."/>
            <person name="Hirsch C.D."/>
            <person name="Visser B."/>
            <person name="Pretorius Z.A."/>
            <person name="Steffenson B.J."/>
            <person name="Schwessinger B."/>
            <person name="Dodds P.N."/>
            <person name="Figueroa M."/>
        </authorList>
    </citation>
    <scope>NUCLEOTIDE SEQUENCE [LARGE SCALE GENOMIC DNA]</scope>
    <source>
        <strain evidence="1 2">Ug99</strain>
    </source>
</reference>
<organism evidence="1 2">
    <name type="scientific">Puccinia graminis f. sp. tritici</name>
    <dbReference type="NCBI Taxonomy" id="56615"/>
    <lineage>
        <taxon>Eukaryota</taxon>
        <taxon>Fungi</taxon>
        <taxon>Dikarya</taxon>
        <taxon>Basidiomycota</taxon>
        <taxon>Pucciniomycotina</taxon>
        <taxon>Pucciniomycetes</taxon>
        <taxon>Pucciniales</taxon>
        <taxon>Pucciniaceae</taxon>
        <taxon>Puccinia</taxon>
    </lineage>
</organism>
<evidence type="ECO:0000313" key="1">
    <source>
        <dbReference type="EMBL" id="KAA1095707.1"/>
    </source>
</evidence>
<dbReference type="EMBL" id="VDEP01000371">
    <property type="protein sequence ID" value="KAA1095707.1"/>
    <property type="molecule type" value="Genomic_DNA"/>
</dbReference>
<evidence type="ECO:0000313" key="2">
    <source>
        <dbReference type="Proteomes" id="UP000325313"/>
    </source>
</evidence>